<protein>
    <recommendedName>
        <fullName evidence="3">Retrotransposon gag protein</fullName>
    </recommendedName>
</protein>
<sequence length="145" mass="16908">MTYRELYQNLFDARVVFLFYLKPMQPLFPKWYDANAQCEYHARIMGHSTENCTTLKKLIKRCIKMGIIRFDDPSVPNVAENPLPSHSDQGVNMIIENGGKMTKIDIPEVWQKMIDGGLIMRDSEERPKGVRNYCEFHAKEGHEIQ</sequence>
<comment type="caution">
    <text evidence="1">The sequence shown here is derived from an EMBL/GenBank/DDBJ whole genome shotgun (WGS) entry which is preliminary data.</text>
</comment>
<organism evidence="1 2">
    <name type="scientific">Gossypium australe</name>
    <dbReference type="NCBI Taxonomy" id="47621"/>
    <lineage>
        <taxon>Eukaryota</taxon>
        <taxon>Viridiplantae</taxon>
        <taxon>Streptophyta</taxon>
        <taxon>Embryophyta</taxon>
        <taxon>Tracheophyta</taxon>
        <taxon>Spermatophyta</taxon>
        <taxon>Magnoliopsida</taxon>
        <taxon>eudicotyledons</taxon>
        <taxon>Gunneridae</taxon>
        <taxon>Pentapetalae</taxon>
        <taxon>rosids</taxon>
        <taxon>malvids</taxon>
        <taxon>Malvales</taxon>
        <taxon>Malvaceae</taxon>
        <taxon>Malvoideae</taxon>
        <taxon>Gossypium</taxon>
    </lineage>
</organism>
<evidence type="ECO:0008006" key="3">
    <source>
        <dbReference type="Google" id="ProtNLM"/>
    </source>
</evidence>
<evidence type="ECO:0000313" key="1">
    <source>
        <dbReference type="EMBL" id="KAA3462450.1"/>
    </source>
</evidence>
<evidence type="ECO:0000313" key="2">
    <source>
        <dbReference type="Proteomes" id="UP000325315"/>
    </source>
</evidence>
<dbReference type="AlphaFoldDB" id="A0A5B6UWF4"/>
<dbReference type="PANTHER" id="PTHR32108">
    <property type="entry name" value="DNA-DIRECTED RNA POLYMERASE SUBUNIT ALPHA"/>
    <property type="match status" value="1"/>
</dbReference>
<proteinExistence type="predicted"/>
<dbReference type="OrthoDB" id="998214at2759"/>
<accession>A0A5B6UWF4</accession>
<keyword evidence="2" id="KW-1185">Reference proteome</keyword>
<dbReference type="Proteomes" id="UP000325315">
    <property type="component" value="Unassembled WGS sequence"/>
</dbReference>
<reference evidence="2" key="1">
    <citation type="journal article" date="2019" name="Plant Biotechnol. J.">
        <title>Genome sequencing of the Australian wild diploid species Gossypium australe highlights disease resistance and delayed gland morphogenesis.</title>
        <authorList>
            <person name="Cai Y."/>
            <person name="Cai X."/>
            <person name="Wang Q."/>
            <person name="Wang P."/>
            <person name="Zhang Y."/>
            <person name="Cai C."/>
            <person name="Xu Y."/>
            <person name="Wang K."/>
            <person name="Zhou Z."/>
            <person name="Wang C."/>
            <person name="Geng S."/>
            <person name="Li B."/>
            <person name="Dong Q."/>
            <person name="Hou Y."/>
            <person name="Wang H."/>
            <person name="Ai P."/>
            <person name="Liu Z."/>
            <person name="Yi F."/>
            <person name="Sun M."/>
            <person name="An G."/>
            <person name="Cheng J."/>
            <person name="Zhang Y."/>
            <person name="Shi Q."/>
            <person name="Xie Y."/>
            <person name="Shi X."/>
            <person name="Chang Y."/>
            <person name="Huang F."/>
            <person name="Chen Y."/>
            <person name="Hong S."/>
            <person name="Mi L."/>
            <person name="Sun Q."/>
            <person name="Zhang L."/>
            <person name="Zhou B."/>
            <person name="Peng R."/>
            <person name="Zhang X."/>
            <person name="Liu F."/>
        </authorList>
    </citation>
    <scope>NUCLEOTIDE SEQUENCE [LARGE SCALE GENOMIC DNA]</scope>
    <source>
        <strain evidence="2">cv. PA1801</strain>
    </source>
</reference>
<dbReference type="EMBL" id="SMMG02000009">
    <property type="protein sequence ID" value="KAA3462450.1"/>
    <property type="molecule type" value="Genomic_DNA"/>
</dbReference>
<gene>
    <name evidence="1" type="ORF">EPI10_028936</name>
</gene>
<dbReference type="PANTHER" id="PTHR32108:SF5">
    <property type="entry name" value="DYNACTIN SUBUNIT 1-LIKE"/>
    <property type="match status" value="1"/>
</dbReference>
<name>A0A5B6UWF4_9ROSI</name>